<name>A0AA40CDN1_9PEZI</name>
<dbReference type="Proteomes" id="UP001174934">
    <property type="component" value="Unassembled WGS sequence"/>
</dbReference>
<gene>
    <name evidence="1" type="ORF">B0T17DRAFT_502245</name>
</gene>
<proteinExistence type="predicted"/>
<dbReference type="EMBL" id="JAULSR010000001">
    <property type="protein sequence ID" value="KAK0634612.1"/>
    <property type="molecule type" value="Genomic_DNA"/>
</dbReference>
<reference evidence="1" key="1">
    <citation type="submission" date="2023-06" db="EMBL/GenBank/DDBJ databases">
        <title>Genome-scale phylogeny and comparative genomics of the fungal order Sordariales.</title>
        <authorList>
            <consortium name="Lawrence Berkeley National Laboratory"/>
            <person name="Hensen N."/>
            <person name="Bonometti L."/>
            <person name="Westerberg I."/>
            <person name="Brannstrom I.O."/>
            <person name="Guillou S."/>
            <person name="Cros-Aarteil S."/>
            <person name="Calhoun S."/>
            <person name="Haridas S."/>
            <person name="Kuo A."/>
            <person name="Mondo S."/>
            <person name="Pangilinan J."/>
            <person name="Riley R."/>
            <person name="LaButti K."/>
            <person name="Andreopoulos B."/>
            <person name="Lipzen A."/>
            <person name="Chen C."/>
            <person name="Yanf M."/>
            <person name="Daum C."/>
            <person name="Ng V."/>
            <person name="Clum A."/>
            <person name="Steindorff A."/>
            <person name="Ohm R."/>
            <person name="Martin F."/>
            <person name="Silar P."/>
            <person name="Natvig D."/>
            <person name="Lalanne C."/>
            <person name="Gautier V."/>
            <person name="Ament-velasquez S.L."/>
            <person name="Kruys A."/>
            <person name="Hutchinson M.I."/>
            <person name="Powell A.J."/>
            <person name="Barry K."/>
            <person name="Miller A.N."/>
            <person name="Grigoriev I.V."/>
            <person name="Debuchy R."/>
            <person name="Gladieux P."/>
            <person name="Thoren M.H."/>
            <person name="Johannesson H."/>
        </authorList>
    </citation>
    <scope>NUCLEOTIDE SEQUENCE</scope>
    <source>
        <strain evidence="1">SMH3391-2</strain>
    </source>
</reference>
<comment type="caution">
    <text evidence="1">The sequence shown here is derived from an EMBL/GenBank/DDBJ whole genome shotgun (WGS) entry which is preliminary data.</text>
</comment>
<evidence type="ECO:0000313" key="1">
    <source>
        <dbReference type="EMBL" id="KAK0634612.1"/>
    </source>
</evidence>
<evidence type="ECO:0000313" key="2">
    <source>
        <dbReference type="Proteomes" id="UP001174934"/>
    </source>
</evidence>
<protein>
    <submittedName>
        <fullName evidence="1">Uncharacterized protein</fullName>
    </submittedName>
</protein>
<sequence length="131" mass="14207">MDPSAEMLGRQYPVGPVLPGHSKHKTMWAGWRAGSVFSSLLAAVCGVPLPPMYTVDAPSVRATEECIPQNCTWVLGDYPRRRTLAACGEAANKTYLVCKLSRGDSWKLNVFGPRLTKGAEMEPAVPGEQAF</sequence>
<keyword evidence="2" id="KW-1185">Reference proteome</keyword>
<organism evidence="1 2">
    <name type="scientific">Bombardia bombarda</name>
    <dbReference type="NCBI Taxonomy" id="252184"/>
    <lineage>
        <taxon>Eukaryota</taxon>
        <taxon>Fungi</taxon>
        <taxon>Dikarya</taxon>
        <taxon>Ascomycota</taxon>
        <taxon>Pezizomycotina</taxon>
        <taxon>Sordariomycetes</taxon>
        <taxon>Sordariomycetidae</taxon>
        <taxon>Sordariales</taxon>
        <taxon>Lasiosphaeriaceae</taxon>
        <taxon>Bombardia</taxon>
    </lineage>
</organism>
<dbReference type="AlphaFoldDB" id="A0AA40CDN1"/>
<accession>A0AA40CDN1</accession>